<sequence>MSIKAGTEPIYQMARTSNRRGRYTKNADLDGYGHGGKSGVLEFCVGGLRVISKRIDLLNKASKGEDADRVYGIHREA</sequence>
<dbReference type="InParanoid" id="A0A0C3ESN0"/>
<gene>
    <name evidence="2" type="ORF">SCLCIDRAFT_172778</name>
</gene>
<accession>A0A0C3ESN0</accession>
<keyword evidence="3" id="KW-1185">Reference proteome</keyword>
<evidence type="ECO:0000313" key="2">
    <source>
        <dbReference type="EMBL" id="KIM70841.1"/>
    </source>
</evidence>
<reference evidence="2 3" key="1">
    <citation type="submission" date="2014-04" db="EMBL/GenBank/DDBJ databases">
        <authorList>
            <consortium name="DOE Joint Genome Institute"/>
            <person name="Kuo A."/>
            <person name="Kohler A."/>
            <person name="Nagy L.G."/>
            <person name="Floudas D."/>
            <person name="Copeland A."/>
            <person name="Barry K.W."/>
            <person name="Cichocki N."/>
            <person name="Veneault-Fourrey C."/>
            <person name="LaButti K."/>
            <person name="Lindquist E.A."/>
            <person name="Lipzen A."/>
            <person name="Lundell T."/>
            <person name="Morin E."/>
            <person name="Murat C."/>
            <person name="Sun H."/>
            <person name="Tunlid A."/>
            <person name="Henrissat B."/>
            <person name="Grigoriev I.V."/>
            <person name="Hibbett D.S."/>
            <person name="Martin F."/>
            <person name="Nordberg H.P."/>
            <person name="Cantor M.N."/>
            <person name="Hua S.X."/>
        </authorList>
    </citation>
    <scope>NUCLEOTIDE SEQUENCE [LARGE SCALE GENOMIC DNA]</scope>
    <source>
        <strain evidence="2 3">Foug A</strain>
    </source>
</reference>
<dbReference type="Proteomes" id="UP000053989">
    <property type="component" value="Unassembled WGS sequence"/>
</dbReference>
<name>A0A0C3ESN0_9AGAM</name>
<dbReference type="HOGENOM" id="CLU_2639506_0_0_1"/>
<feature type="region of interest" description="Disordered" evidence="1">
    <location>
        <begin position="1"/>
        <end position="24"/>
    </location>
</feature>
<evidence type="ECO:0000256" key="1">
    <source>
        <dbReference type="SAM" id="MobiDB-lite"/>
    </source>
</evidence>
<dbReference type="EMBL" id="KN822004">
    <property type="protein sequence ID" value="KIM70841.1"/>
    <property type="molecule type" value="Genomic_DNA"/>
</dbReference>
<reference evidence="3" key="2">
    <citation type="submission" date="2015-01" db="EMBL/GenBank/DDBJ databases">
        <title>Evolutionary Origins and Diversification of the Mycorrhizal Mutualists.</title>
        <authorList>
            <consortium name="DOE Joint Genome Institute"/>
            <consortium name="Mycorrhizal Genomics Consortium"/>
            <person name="Kohler A."/>
            <person name="Kuo A."/>
            <person name="Nagy L.G."/>
            <person name="Floudas D."/>
            <person name="Copeland A."/>
            <person name="Barry K.W."/>
            <person name="Cichocki N."/>
            <person name="Veneault-Fourrey C."/>
            <person name="LaButti K."/>
            <person name="Lindquist E.A."/>
            <person name="Lipzen A."/>
            <person name="Lundell T."/>
            <person name="Morin E."/>
            <person name="Murat C."/>
            <person name="Riley R."/>
            <person name="Ohm R."/>
            <person name="Sun H."/>
            <person name="Tunlid A."/>
            <person name="Henrissat B."/>
            <person name="Grigoriev I.V."/>
            <person name="Hibbett D.S."/>
            <person name="Martin F."/>
        </authorList>
    </citation>
    <scope>NUCLEOTIDE SEQUENCE [LARGE SCALE GENOMIC DNA]</scope>
    <source>
        <strain evidence="3">Foug A</strain>
    </source>
</reference>
<proteinExistence type="predicted"/>
<dbReference type="AlphaFoldDB" id="A0A0C3ESN0"/>
<evidence type="ECO:0000313" key="3">
    <source>
        <dbReference type="Proteomes" id="UP000053989"/>
    </source>
</evidence>
<protein>
    <submittedName>
        <fullName evidence="2">Uncharacterized protein</fullName>
    </submittedName>
</protein>
<organism evidence="2 3">
    <name type="scientific">Scleroderma citrinum Foug A</name>
    <dbReference type="NCBI Taxonomy" id="1036808"/>
    <lineage>
        <taxon>Eukaryota</taxon>
        <taxon>Fungi</taxon>
        <taxon>Dikarya</taxon>
        <taxon>Basidiomycota</taxon>
        <taxon>Agaricomycotina</taxon>
        <taxon>Agaricomycetes</taxon>
        <taxon>Agaricomycetidae</taxon>
        <taxon>Boletales</taxon>
        <taxon>Sclerodermatineae</taxon>
        <taxon>Sclerodermataceae</taxon>
        <taxon>Scleroderma</taxon>
    </lineage>
</organism>